<dbReference type="Pfam" id="PF00105">
    <property type="entry name" value="zf-C4"/>
    <property type="match status" value="1"/>
</dbReference>
<evidence type="ECO:0000256" key="6">
    <source>
        <dbReference type="ARBA" id="ARBA00023015"/>
    </source>
</evidence>
<dbReference type="AlphaFoldDB" id="A0A0N5C329"/>
<dbReference type="SUPFAM" id="SSF57716">
    <property type="entry name" value="Glucocorticoid receptor-like (DNA-binding domain)"/>
    <property type="match status" value="1"/>
</dbReference>
<evidence type="ECO:0000256" key="1">
    <source>
        <dbReference type="ARBA" id="ARBA00004123"/>
    </source>
</evidence>
<evidence type="ECO:0000256" key="9">
    <source>
        <dbReference type="ARBA" id="ARBA00023170"/>
    </source>
</evidence>
<dbReference type="WBParaSite" id="SPAL_0001238400.4">
    <property type="protein sequence ID" value="SPAL_0001238400.4"/>
    <property type="gene ID" value="SPAL_0001238400"/>
</dbReference>
<keyword evidence="4" id="KW-0863">Zinc-finger</keyword>
<evidence type="ECO:0000259" key="12">
    <source>
        <dbReference type="PROSITE" id="PS51843"/>
    </source>
</evidence>
<dbReference type="STRING" id="174720.A0A0N5C329"/>
<keyword evidence="5" id="KW-0862">Zinc</keyword>
<keyword evidence="13" id="KW-1185">Reference proteome</keyword>
<evidence type="ECO:0000256" key="4">
    <source>
        <dbReference type="ARBA" id="ARBA00022771"/>
    </source>
</evidence>
<dbReference type="GO" id="GO:0000978">
    <property type="term" value="F:RNA polymerase II cis-regulatory region sequence-specific DNA binding"/>
    <property type="evidence" value="ECO:0007669"/>
    <property type="project" value="InterPro"/>
</dbReference>
<name>A0A0N5C329_STREA</name>
<dbReference type="PANTHER" id="PTHR24083">
    <property type="entry name" value="NUCLEAR HORMONE RECEPTOR"/>
    <property type="match status" value="1"/>
</dbReference>
<sequence>MGIVAPSITFFTWHHARLVALILNAFSGILFYTENQVQQKNKLEKNEIFMLHLIDKQLDIYQKYYYGNGFHDDIFNGMKEISEKARHILKSNHNDFLTFLNSKDFTIQLEEYKLTDERLRWDLKDLPNANRREIINGRGFTFWFDNSCFQELLGNISSTCFKEYSNYKGLIEFDLTSRVQYLLYGRKFAENYFNHHLKIGYNSIVNEICANMQDEFSKHKQNHYKNLIKLGKVQRDLLMNQVFACGQFGFLEISDLHILTSILSWQHPSLGCFSREIPDNLPNYGIARPDLKSQQSSPSNLCDSDSNFLGVYALMVYFRLLLEPPFKFREYNLPEQPVYMGHISAEDKFKQFKYKDWVRDAGFPKELRIPKPEPIYCDNVIIPDENSGPSNKYEEEVSNAVNNTSIEETIEGSQICLICGDTAAGKHYGVVACNGCKGFFRRTVRRQYTYSCRYQGRCDVNKANRANCRYCRFKKCKDHGMRVDAVQAERDLIGKRKKSQEILNSFDSIYNTPVKHMKMDNDSSGRTPFNNIQYSSSNIYNLQYPELPYRYSNPLDVIRYMIESEDMASAKLDWSSGKDILKDLCKCENIMQHQKNSGIKKSNCYYNTKEYQQLVKEDGKVISRLEVLETLREMFQLTIHWSKSLQPFNKLSDDDKAILVKNFACQHFMLCLGYRSMFNEEYLNIINDCIIEESIDYKQRNYCTNFLEKTMKELVEEMKRLQMDDVEFVAIKAASLFNNTCEGISKDGSNHVLEIKRSILKALTDYINNKITSESTRLCDLLISIVTTSKVLGGVLLENFIFKKILGISQIDNLIQQFILTNDTANDEDVSEMGNIDKVQLSNVVQNDFSTMSPTNDTQPLALYKIINQNSNQVDHQHCQKQQGIPGYPFTGAFDSIMTPQMPMKDINNSYFNGLKTNDYINHIQGYQEMEGIKNQHISSHTFVNTQLLNSWSVTNVQDHFLNGPSDCGRYQ</sequence>
<organism evidence="13 14">
    <name type="scientific">Strongyloides papillosus</name>
    <name type="common">Intestinal threadworm</name>
    <dbReference type="NCBI Taxonomy" id="174720"/>
    <lineage>
        <taxon>Eukaryota</taxon>
        <taxon>Metazoa</taxon>
        <taxon>Ecdysozoa</taxon>
        <taxon>Nematoda</taxon>
        <taxon>Chromadorea</taxon>
        <taxon>Rhabditida</taxon>
        <taxon>Tylenchina</taxon>
        <taxon>Panagrolaimomorpha</taxon>
        <taxon>Strongyloidoidea</taxon>
        <taxon>Strongyloididae</taxon>
        <taxon>Strongyloides</taxon>
    </lineage>
</organism>
<comment type="subcellular location">
    <subcellularLocation>
        <location evidence="1">Nucleus</location>
    </subcellularLocation>
</comment>
<evidence type="ECO:0000256" key="5">
    <source>
        <dbReference type="ARBA" id="ARBA00022833"/>
    </source>
</evidence>
<dbReference type="Gene3D" id="3.30.50.10">
    <property type="entry name" value="Erythroid Transcription Factor GATA-1, subunit A"/>
    <property type="match status" value="1"/>
</dbReference>
<dbReference type="PROSITE" id="PS00031">
    <property type="entry name" value="NUCLEAR_REC_DBD_1"/>
    <property type="match status" value="1"/>
</dbReference>
<dbReference type="Proteomes" id="UP000046392">
    <property type="component" value="Unplaced"/>
</dbReference>
<reference evidence="14" key="1">
    <citation type="submission" date="2017-02" db="UniProtKB">
        <authorList>
            <consortium name="WormBaseParasite"/>
        </authorList>
    </citation>
    <scope>IDENTIFICATION</scope>
</reference>
<keyword evidence="9" id="KW-0675">Receptor</keyword>
<comment type="similarity">
    <text evidence="2">Belongs to the nuclear hormone receptor family.</text>
</comment>
<dbReference type="PROSITE" id="PS51030">
    <property type="entry name" value="NUCLEAR_REC_DBD_2"/>
    <property type="match status" value="1"/>
</dbReference>
<keyword evidence="10" id="KW-0539">Nucleus</keyword>
<dbReference type="SMART" id="SM00430">
    <property type="entry name" value="HOLI"/>
    <property type="match status" value="1"/>
</dbReference>
<proteinExistence type="inferred from homology"/>
<keyword evidence="7" id="KW-0238">DNA-binding</keyword>
<dbReference type="SMART" id="SM00399">
    <property type="entry name" value="ZnF_C4"/>
    <property type="match status" value="1"/>
</dbReference>
<evidence type="ECO:0000256" key="10">
    <source>
        <dbReference type="ARBA" id="ARBA00023242"/>
    </source>
</evidence>
<dbReference type="InterPro" id="IPR031751">
    <property type="entry name" value="DUF4735"/>
</dbReference>
<dbReference type="GO" id="GO:0005634">
    <property type="term" value="C:nucleus"/>
    <property type="evidence" value="ECO:0007669"/>
    <property type="project" value="UniProtKB-SubCell"/>
</dbReference>
<dbReference type="PROSITE" id="PS51843">
    <property type="entry name" value="NR_LBD"/>
    <property type="match status" value="1"/>
</dbReference>
<dbReference type="SUPFAM" id="SSF48508">
    <property type="entry name" value="Nuclear receptor ligand-binding domain"/>
    <property type="match status" value="1"/>
</dbReference>
<dbReference type="CDD" id="cd06960">
    <property type="entry name" value="NR_DBD_HNF4A"/>
    <property type="match status" value="1"/>
</dbReference>
<keyword evidence="8" id="KW-0804">Transcription</keyword>
<dbReference type="Pfam" id="PF15882">
    <property type="entry name" value="DUF4735"/>
    <property type="match status" value="1"/>
</dbReference>
<evidence type="ECO:0000256" key="3">
    <source>
        <dbReference type="ARBA" id="ARBA00022723"/>
    </source>
</evidence>
<feature type="domain" description="Nuclear receptor" evidence="11">
    <location>
        <begin position="413"/>
        <end position="488"/>
    </location>
</feature>
<evidence type="ECO:0000259" key="11">
    <source>
        <dbReference type="PROSITE" id="PS51030"/>
    </source>
</evidence>
<evidence type="ECO:0000256" key="7">
    <source>
        <dbReference type="ARBA" id="ARBA00023125"/>
    </source>
</evidence>
<dbReference type="GO" id="GO:0008270">
    <property type="term" value="F:zinc ion binding"/>
    <property type="evidence" value="ECO:0007669"/>
    <property type="project" value="UniProtKB-KW"/>
</dbReference>
<evidence type="ECO:0000256" key="8">
    <source>
        <dbReference type="ARBA" id="ARBA00023163"/>
    </source>
</evidence>
<dbReference type="InterPro" id="IPR035500">
    <property type="entry name" value="NHR-like_dom_sf"/>
</dbReference>
<dbReference type="InterPro" id="IPR013088">
    <property type="entry name" value="Znf_NHR/GATA"/>
</dbReference>
<evidence type="ECO:0000256" key="2">
    <source>
        <dbReference type="ARBA" id="ARBA00005993"/>
    </source>
</evidence>
<dbReference type="InterPro" id="IPR001628">
    <property type="entry name" value="Znf_hrmn_rcpt"/>
</dbReference>
<dbReference type="Pfam" id="PF00104">
    <property type="entry name" value="Hormone_recep"/>
    <property type="match status" value="1"/>
</dbReference>
<protein>
    <submittedName>
        <fullName evidence="14">Nuclear receptor domain-containing protein</fullName>
    </submittedName>
</protein>
<evidence type="ECO:0000313" key="14">
    <source>
        <dbReference type="WBParaSite" id="SPAL_0001238400.4"/>
    </source>
</evidence>
<dbReference type="Gene3D" id="1.10.565.10">
    <property type="entry name" value="Retinoid X Receptor"/>
    <property type="match status" value="1"/>
</dbReference>
<dbReference type="InterPro" id="IPR000536">
    <property type="entry name" value="Nucl_hrmn_rcpt_lig-bd"/>
</dbReference>
<dbReference type="GO" id="GO:0003700">
    <property type="term" value="F:DNA-binding transcription factor activity"/>
    <property type="evidence" value="ECO:0007669"/>
    <property type="project" value="InterPro"/>
</dbReference>
<dbReference type="InterPro" id="IPR050274">
    <property type="entry name" value="Nuclear_hormone_rcpt_NR2"/>
</dbReference>
<feature type="domain" description="NR LBD" evidence="12">
    <location>
        <begin position="553"/>
        <end position="822"/>
    </location>
</feature>
<evidence type="ECO:0000313" key="13">
    <source>
        <dbReference type="Proteomes" id="UP000046392"/>
    </source>
</evidence>
<dbReference type="InterPro" id="IPR049636">
    <property type="entry name" value="HNF4-like_DBD"/>
</dbReference>
<keyword evidence="3" id="KW-0479">Metal-binding</keyword>
<keyword evidence="6" id="KW-0805">Transcription regulation</keyword>
<dbReference type="PRINTS" id="PR00047">
    <property type="entry name" value="STROIDFINGER"/>
</dbReference>
<accession>A0A0N5C329</accession>
<dbReference type="FunFam" id="3.30.50.10:FF:000030">
    <property type="entry name" value="Nuclear Hormone Receptor family"/>
    <property type="match status" value="1"/>
</dbReference>